<dbReference type="PANTHER" id="PTHR12697:SF39">
    <property type="entry name" value="SLR1687 PROTEIN"/>
    <property type="match status" value="1"/>
</dbReference>
<dbReference type="OrthoDB" id="3261at2759"/>
<dbReference type="Pfam" id="PF13646">
    <property type="entry name" value="HEAT_2"/>
    <property type="match status" value="1"/>
</dbReference>
<comment type="caution">
    <text evidence="2">The sequence shown here is derived from an EMBL/GenBank/DDBJ whole genome shotgun (WGS) entry which is preliminary data.</text>
</comment>
<reference evidence="3" key="1">
    <citation type="journal article" date="2019" name="Nat. Commun.">
        <title>Expansion of phycobilisome linker gene families in mesophilic red algae.</title>
        <authorList>
            <person name="Lee J."/>
            <person name="Kim D."/>
            <person name="Bhattacharya D."/>
            <person name="Yoon H.S."/>
        </authorList>
    </citation>
    <scope>NUCLEOTIDE SEQUENCE [LARGE SCALE GENOMIC DNA]</scope>
    <source>
        <strain evidence="3">CCMP 1328</strain>
    </source>
</reference>
<keyword evidence="3" id="KW-1185">Reference proteome</keyword>
<dbReference type="SMART" id="SM00567">
    <property type="entry name" value="EZ_HEAT"/>
    <property type="match status" value="5"/>
</dbReference>
<accession>A0A5J4Z773</accession>
<dbReference type="OMA" id="IHCKESA"/>
<dbReference type="AlphaFoldDB" id="A0A5J4Z773"/>
<evidence type="ECO:0000256" key="1">
    <source>
        <dbReference type="SAM" id="MobiDB-lite"/>
    </source>
</evidence>
<dbReference type="InterPro" id="IPR011989">
    <property type="entry name" value="ARM-like"/>
</dbReference>
<feature type="region of interest" description="Disordered" evidence="1">
    <location>
        <begin position="1"/>
        <end position="23"/>
    </location>
</feature>
<evidence type="ECO:0000313" key="2">
    <source>
        <dbReference type="EMBL" id="KAA8499771.1"/>
    </source>
</evidence>
<organism evidence="2 3">
    <name type="scientific">Porphyridium purpureum</name>
    <name type="common">Red alga</name>
    <name type="synonym">Porphyridium cruentum</name>
    <dbReference type="NCBI Taxonomy" id="35688"/>
    <lineage>
        <taxon>Eukaryota</taxon>
        <taxon>Rhodophyta</taxon>
        <taxon>Bangiophyceae</taxon>
        <taxon>Porphyridiales</taxon>
        <taxon>Porphyridiaceae</taxon>
        <taxon>Porphyridium</taxon>
    </lineage>
</organism>
<evidence type="ECO:0000313" key="3">
    <source>
        <dbReference type="Proteomes" id="UP000324585"/>
    </source>
</evidence>
<dbReference type="Pfam" id="PF03130">
    <property type="entry name" value="HEAT_PBS"/>
    <property type="match status" value="1"/>
</dbReference>
<dbReference type="PANTHER" id="PTHR12697">
    <property type="entry name" value="PBS LYASE HEAT-LIKE PROTEIN"/>
    <property type="match status" value="1"/>
</dbReference>
<dbReference type="InterPro" id="IPR004155">
    <property type="entry name" value="PBS_lyase_HEAT"/>
</dbReference>
<dbReference type="InterPro" id="IPR016024">
    <property type="entry name" value="ARM-type_fold"/>
</dbReference>
<proteinExistence type="predicted"/>
<dbReference type="EMBL" id="VRMN01000001">
    <property type="protein sequence ID" value="KAA8499771.1"/>
    <property type="molecule type" value="Genomic_DNA"/>
</dbReference>
<dbReference type="GO" id="GO:0016491">
    <property type="term" value="F:oxidoreductase activity"/>
    <property type="evidence" value="ECO:0007669"/>
    <property type="project" value="TreeGrafter"/>
</dbReference>
<name>A0A5J4Z773_PORPP</name>
<dbReference type="Proteomes" id="UP000324585">
    <property type="component" value="Unassembled WGS sequence"/>
</dbReference>
<gene>
    <name evidence="2" type="ORF">FVE85_7356</name>
</gene>
<protein>
    <submittedName>
        <fullName evidence="2">Uncharacterized protein</fullName>
    </submittedName>
</protein>
<dbReference type="Gene3D" id="1.25.10.10">
    <property type="entry name" value="Leucine-rich Repeat Variant"/>
    <property type="match status" value="3"/>
</dbReference>
<sequence length="608" mass="65676">MDMEMTEGGFLDGEAGDGPASEEELRKVARCREMILSGRAQEGLLLVREVGAVHALQLVKLALAHCTDEIVRASSTIMLGQLQGADEQVHRACLELLLKLLNRDPDYGVRSAAAAGLGYLGDASALEALTRACYEDTEWQVQFSALVALGELQDERAFPVLLRALSSPNDILVQAAVGALGDIVSFTRRPAGVLPALLQLGKTTKDVMTRQRLACALGAFASVEELEPSDETNPDTFKDLRASALDLLRRLAQDEHQFVVEAAVESLTRAGEDGQSFLDAMKPWSEEMLEKSINDMLMGDMKNARDHLERSFGNGFGSVDNDGISSDKESTASTGALIPNLERFGASFQLPTVELQALYDGLGASDASQYDALLEQLRTGDMSDKTLAAIRLRAFPPALGLHAVLDTGALQSDSERVRAAVTPLLMSDPPLLKSVAFSDSEPAVRAAALDVMSQGECSGDVLNACIEVLWNDPHWLPRATSATALALNAHGFRPAEEALLQCIAHPNEDFPDMTTSQTIAIRRYAISALGALEVERSVTPLRAMFRATSDDEMKRCILASLASVRSRASLDALDALRAEEGNEGKSNWVREIDAARESLRARLLDSDR</sequence>
<dbReference type="SUPFAM" id="SSF48371">
    <property type="entry name" value="ARM repeat"/>
    <property type="match status" value="2"/>
</dbReference>